<dbReference type="Proteomes" id="UP001147653">
    <property type="component" value="Unassembled WGS sequence"/>
</dbReference>
<dbReference type="Pfam" id="PF08843">
    <property type="entry name" value="AbiEii"/>
    <property type="match status" value="1"/>
</dbReference>
<sequence length="145" mass="16175">MIPGIELTADERIPVELSGLTLKGERARRTVPVCGPGAYTVLKALAFHDRAEPKDAFDLVYVLRRWPEGKTDIAQRLAQHAQQHTDVDNRAIEALRTDFRDTEHLGPMRAAEFETLDERYLDEAIADAHGHVDDLLTSCSRAGLS</sequence>
<dbReference type="GO" id="GO:0016740">
    <property type="term" value="F:transferase activity"/>
    <property type="evidence" value="ECO:0007669"/>
    <property type="project" value="UniProtKB-KW"/>
</dbReference>
<gene>
    <name evidence="1" type="ORF">OJ997_00980</name>
</gene>
<evidence type="ECO:0000313" key="1">
    <source>
        <dbReference type="EMBL" id="MDA0178853.1"/>
    </source>
</evidence>
<comment type="caution">
    <text evidence="1">The sequence shown here is derived from an EMBL/GenBank/DDBJ whole genome shotgun (WGS) entry which is preliminary data.</text>
</comment>
<keyword evidence="2" id="KW-1185">Reference proteome</keyword>
<accession>A0A9X3N333</accession>
<proteinExistence type="predicted"/>
<dbReference type="RefSeq" id="WP_270023122.1">
    <property type="nucleotide sequence ID" value="NZ_JAPDDP010000002.1"/>
</dbReference>
<protein>
    <submittedName>
        <fullName evidence="1">Nucleotidyl transferase AbiEii/AbiGii toxin family protein</fullName>
    </submittedName>
</protein>
<dbReference type="EMBL" id="JAPDDP010000002">
    <property type="protein sequence ID" value="MDA0178853.1"/>
    <property type="molecule type" value="Genomic_DNA"/>
</dbReference>
<reference evidence="1" key="1">
    <citation type="submission" date="2022-10" db="EMBL/GenBank/DDBJ databases">
        <title>The WGS of Solirubrobacter phytolaccae KCTC 29190.</title>
        <authorList>
            <person name="Jiang Z."/>
        </authorList>
    </citation>
    <scope>NUCLEOTIDE SEQUENCE</scope>
    <source>
        <strain evidence="1">KCTC 29190</strain>
    </source>
</reference>
<dbReference type="AlphaFoldDB" id="A0A9X3N333"/>
<evidence type="ECO:0000313" key="2">
    <source>
        <dbReference type="Proteomes" id="UP001147653"/>
    </source>
</evidence>
<dbReference type="InterPro" id="IPR014942">
    <property type="entry name" value="AbiEii"/>
</dbReference>
<organism evidence="1 2">
    <name type="scientific">Solirubrobacter phytolaccae</name>
    <dbReference type="NCBI Taxonomy" id="1404360"/>
    <lineage>
        <taxon>Bacteria</taxon>
        <taxon>Bacillati</taxon>
        <taxon>Actinomycetota</taxon>
        <taxon>Thermoleophilia</taxon>
        <taxon>Solirubrobacterales</taxon>
        <taxon>Solirubrobacteraceae</taxon>
        <taxon>Solirubrobacter</taxon>
    </lineage>
</organism>
<keyword evidence="1" id="KW-0808">Transferase</keyword>
<name>A0A9X3N333_9ACTN</name>